<feature type="transmembrane region" description="Helical" evidence="8">
    <location>
        <begin position="12"/>
        <end position="32"/>
    </location>
</feature>
<keyword evidence="3" id="KW-0813">Transport</keyword>
<proteinExistence type="inferred from homology"/>
<organism evidence="9 10">
    <name type="scientific">Clostridium mobile</name>
    <dbReference type="NCBI Taxonomy" id="2841512"/>
    <lineage>
        <taxon>Bacteria</taxon>
        <taxon>Bacillati</taxon>
        <taxon>Bacillota</taxon>
        <taxon>Clostridia</taxon>
        <taxon>Eubacteriales</taxon>
        <taxon>Clostridiaceae</taxon>
        <taxon>Clostridium</taxon>
    </lineage>
</organism>
<feature type="transmembrane region" description="Helical" evidence="8">
    <location>
        <begin position="38"/>
        <end position="62"/>
    </location>
</feature>
<dbReference type="PANTHER" id="PTHR21716">
    <property type="entry name" value="TRANSMEMBRANE PROTEIN"/>
    <property type="match status" value="1"/>
</dbReference>
<evidence type="ECO:0000256" key="3">
    <source>
        <dbReference type="ARBA" id="ARBA00022448"/>
    </source>
</evidence>
<evidence type="ECO:0000256" key="8">
    <source>
        <dbReference type="SAM" id="Phobius"/>
    </source>
</evidence>
<dbReference type="InterPro" id="IPR002549">
    <property type="entry name" value="AI-2E-like"/>
</dbReference>
<evidence type="ECO:0000256" key="5">
    <source>
        <dbReference type="ARBA" id="ARBA00022692"/>
    </source>
</evidence>
<evidence type="ECO:0000256" key="6">
    <source>
        <dbReference type="ARBA" id="ARBA00022989"/>
    </source>
</evidence>
<dbReference type="EMBL" id="JAHLQF010000002">
    <property type="protein sequence ID" value="MBU5484485.1"/>
    <property type="molecule type" value="Genomic_DNA"/>
</dbReference>
<evidence type="ECO:0000313" key="9">
    <source>
        <dbReference type="EMBL" id="MBU5484485.1"/>
    </source>
</evidence>
<feature type="transmembrane region" description="Helical" evidence="8">
    <location>
        <begin position="265"/>
        <end position="298"/>
    </location>
</feature>
<accession>A0ABS6EH00</accession>
<evidence type="ECO:0000313" key="10">
    <source>
        <dbReference type="Proteomes" id="UP000726170"/>
    </source>
</evidence>
<sequence length="387" mass="43357">MYIDKKTARHIIFIGCSVVLFYLAVSNFPVVMKIFQTLFTYISPIFLGLCIGYTLNIPMRSIEKGLYKLSNTKGKTSEKTAKLIRPISIILTLISFIAVILLVMFIVIPEIGRTIASINKMMPSFIERIQIWSEGLNLNIPILAQQAEEFGISFENINRRLLTLAQNLSLSIIDSFMSIIGITFKSLLQFFLGLVFAFYMLMNKETLINQIKRVLKAFLPEGLSHRIIKVSSITNNAFINFFTGQFIEALILGGMFWVGMTIFRFPYATIVSVLIAFTALIPIFGAFIGCVVGAFLILVSNPTQAFWFIIFFLIIQQIEGNIIYPKVVGASVGLPAIWVFTAVTIGGSMMGVLGMLTFIPIASVLYTLLRESVNTRLKNKVIEKTED</sequence>
<feature type="transmembrane region" description="Helical" evidence="8">
    <location>
        <begin position="83"/>
        <end position="108"/>
    </location>
</feature>
<gene>
    <name evidence="9" type="ORF">KQI86_09100</name>
</gene>
<keyword evidence="5 8" id="KW-0812">Transmembrane</keyword>
<protein>
    <submittedName>
        <fullName evidence="9">AI-2E family transporter</fullName>
    </submittedName>
</protein>
<keyword evidence="4" id="KW-1003">Cell membrane</keyword>
<evidence type="ECO:0000256" key="4">
    <source>
        <dbReference type="ARBA" id="ARBA00022475"/>
    </source>
</evidence>
<dbReference type="Pfam" id="PF01594">
    <property type="entry name" value="AI-2E_transport"/>
    <property type="match status" value="1"/>
</dbReference>
<feature type="transmembrane region" description="Helical" evidence="8">
    <location>
        <begin position="237"/>
        <end position="259"/>
    </location>
</feature>
<feature type="transmembrane region" description="Helical" evidence="8">
    <location>
        <begin position="305"/>
        <end position="324"/>
    </location>
</feature>
<evidence type="ECO:0000256" key="2">
    <source>
        <dbReference type="ARBA" id="ARBA00009773"/>
    </source>
</evidence>
<dbReference type="RefSeq" id="WP_216438959.1">
    <property type="nucleotide sequence ID" value="NZ_JAHLQF010000002.1"/>
</dbReference>
<dbReference type="PANTHER" id="PTHR21716:SF53">
    <property type="entry name" value="PERMEASE PERM-RELATED"/>
    <property type="match status" value="1"/>
</dbReference>
<comment type="subcellular location">
    <subcellularLocation>
        <location evidence="1">Cell membrane</location>
        <topology evidence="1">Multi-pass membrane protein</topology>
    </subcellularLocation>
</comment>
<comment type="caution">
    <text evidence="9">The sequence shown here is derived from an EMBL/GenBank/DDBJ whole genome shotgun (WGS) entry which is preliminary data.</text>
</comment>
<feature type="transmembrane region" description="Helical" evidence="8">
    <location>
        <begin position="176"/>
        <end position="202"/>
    </location>
</feature>
<name>A0ABS6EH00_9CLOT</name>
<keyword evidence="7 8" id="KW-0472">Membrane</keyword>
<comment type="similarity">
    <text evidence="2">Belongs to the autoinducer-2 exporter (AI-2E) (TC 2.A.86) family.</text>
</comment>
<feature type="transmembrane region" description="Helical" evidence="8">
    <location>
        <begin position="336"/>
        <end position="369"/>
    </location>
</feature>
<keyword evidence="10" id="KW-1185">Reference proteome</keyword>
<evidence type="ECO:0000256" key="7">
    <source>
        <dbReference type="ARBA" id="ARBA00023136"/>
    </source>
</evidence>
<dbReference type="Proteomes" id="UP000726170">
    <property type="component" value="Unassembled WGS sequence"/>
</dbReference>
<keyword evidence="6 8" id="KW-1133">Transmembrane helix</keyword>
<reference evidence="9 10" key="1">
    <citation type="submission" date="2021-06" db="EMBL/GenBank/DDBJ databases">
        <authorList>
            <person name="Sun Q."/>
            <person name="Li D."/>
        </authorList>
    </citation>
    <scope>NUCLEOTIDE SEQUENCE [LARGE SCALE GENOMIC DNA]</scope>
    <source>
        <strain evidence="9 10">MSJ-11</strain>
    </source>
</reference>
<evidence type="ECO:0000256" key="1">
    <source>
        <dbReference type="ARBA" id="ARBA00004651"/>
    </source>
</evidence>